<dbReference type="InterPro" id="IPR027267">
    <property type="entry name" value="AH/BAR_dom_sf"/>
</dbReference>
<dbReference type="OrthoDB" id="446293at2759"/>
<dbReference type="RefSeq" id="XP_007407648.1">
    <property type="nucleotide sequence ID" value="XM_007407586.1"/>
</dbReference>
<dbReference type="InterPro" id="IPR004148">
    <property type="entry name" value="BAR_dom"/>
</dbReference>
<dbReference type="eggNOG" id="KOG3771">
    <property type="taxonomic scope" value="Eukaryota"/>
</dbReference>
<dbReference type="KEGG" id="mlr:MELLADRAFT_115804"/>
<dbReference type="GO" id="GO:1990528">
    <property type="term" value="C:Rvs161p-Rvs167p complex"/>
    <property type="evidence" value="ECO:0007669"/>
    <property type="project" value="TreeGrafter"/>
</dbReference>
<dbReference type="GO" id="GO:0031097">
    <property type="term" value="C:medial cortex"/>
    <property type="evidence" value="ECO:0007669"/>
    <property type="project" value="TreeGrafter"/>
</dbReference>
<dbReference type="GO" id="GO:0051666">
    <property type="term" value="P:actin cortical patch localization"/>
    <property type="evidence" value="ECO:0007669"/>
    <property type="project" value="InterPro"/>
</dbReference>
<accession>F4RED9</accession>
<evidence type="ECO:0000313" key="6">
    <source>
        <dbReference type="Proteomes" id="UP000001072"/>
    </source>
</evidence>
<dbReference type="PANTHER" id="PTHR47174">
    <property type="entry name" value="BRIDGING INTEGRATOR 3"/>
    <property type="match status" value="1"/>
</dbReference>
<organism evidence="6">
    <name type="scientific">Melampsora larici-populina (strain 98AG31 / pathotype 3-4-7)</name>
    <name type="common">Poplar leaf rust fungus</name>
    <dbReference type="NCBI Taxonomy" id="747676"/>
    <lineage>
        <taxon>Eukaryota</taxon>
        <taxon>Fungi</taxon>
        <taxon>Dikarya</taxon>
        <taxon>Basidiomycota</taxon>
        <taxon>Pucciniomycotina</taxon>
        <taxon>Pucciniomycetes</taxon>
        <taxon>Pucciniales</taxon>
        <taxon>Melampsoraceae</taxon>
        <taxon>Melampsora</taxon>
    </lineage>
</organism>
<dbReference type="VEuPathDB" id="FungiDB:MELLADRAFT_115804"/>
<dbReference type="InterPro" id="IPR046982">
    <property type="entry name" value="BIN3/RVS161-like"/>
</dbReference>
<sequence length="261" mass="30144">MSWSGFKKSVNRAGTTLMQKTGQVERTNDREFQEHEAKFKTMEKNAIALQKEAKAYLDSMRAMTSAQTRVGETIDNFYGDSSDTSIAANSYKRAVDELDQIAIKELDTPYRSTVLEPIGRFCAYFPEINNTLQKRHKKLLDYDAARTKVRKLAEKPSEDPNKLIRAEKECEDSKHVFELYNEALNRELPEFVDLRIPYLDPCFESMVRLQLRFHESGYEMLGGVQRYFNESVRDDYANGQLDSQVETALQEMRELSICGMV</sequence>
<dbReference type="GO" id="GO:0030479">
    <property type="term" value="C:actin cortical patch"/>
    <property type="evidence" value="ECO:0007669"/>
    <property type="project" value="TreeGrafter"/>
</dbReference>
<dbReference type="HOGENOM" id="CLU_072096_0_0_1"/>
<feature type="domain" description="BAR" evidence="4">
    <location>
        <begin position="17"/>
        <end position="237"/>
    </location>
</feature>
<dbReference type="GO" id="GO:0008289">
    <property type="term" value="F:lipid binding"/>
    <property type="evidence" value="ECO:0007669"/>
    <property type="project" value="TreeGrafter"/>
</dbReference>
<keyword evidence="3" id="KW-0206">Cytoskeleton</keyword>
<protein>
    <recommendedName>
        <fullName evidence="4">BAR domain-containing protein</fullName>
    </recommendedName>
</protein>
<evidence type="ECO:0000256" key="2">
    <source>
        <dbReference type="ARBA" id="ARBA00022490"/>
    </source>
</evidence>
<dbReference type="Proteomes" id="UP000001072">
    <property type="component" value="Unassembled WGS sequence"/>
</dbReference>
<keyword evidence="2" id="KW-0963">Cytoplasm</keyword>
<evidence type="ECO:0000313" key="5">
    <source>
        <dbReference type="EMBL" id="EGG09288.1"/>
    </source>
</evidence>
<dbReference type="SMART" id="SM00721">
    <property type="entry name" value="BAR"/>
    <property type="match status" value="1"/>
</dbReference>
<gene>
    <name evidence="5" type="ORF">MELLADRAFT_115804</name>
</gene>
<dbReference type="PANTHER" id="PTHR47174:SF3">
    <property type="entry name" value="BRIDGING INTEGRATOR 3"/>
    <property type="match status" value="1"/>
</dbReference>
<dbReference type="InParanoid" id="F4RED9"/>
<dbReference type="FunFam" id="1.20.1270.60:FF:000014">
    <property type="entry name" value="Protein hob3, variant"/>
    <property type="match status" value="1"/>
</dbReference>
<dbReference type="GO" id="GO:0043332">
    <property type="term" value="C:mating projection tip"/>
    <property type="evidence" value="ECO:0007669"/>
    <property type="project" value="TreeGrafter"/>
</dbReference>
<keyword evidence="6" id="KW-1185">Reference proteome</keyword>
<dbReference type="AlphaFoldDB" id="F4RED9"/>
<dbReference type="GeneID" id="18925685"/>
<dbReference type="EMBL" id="GL883098">
    <property type="protein sequence ID" value="EGG09288.1"/>
    <property type="molecule type" value="Genomic_DNA"/>
</dbReference>
<dbReference type="SUPFAM" id="SSF103657">
    <property type="entry name" value="BAR/IMD domain-like"/>
    <property type="match status" value="1"/>
</dbReference>
<comment type="subcellular location">
    <subcellularLocation>
        <location evidence="1">Cytoplasm</location>
        <location evidence="1">Cytoskeleton</location>
    </subcellularLocation>
</comment>
<reference evidence="6" key="1">
    <citation type="journal article" date="2011" name="Proc. Natl. Acad. Sci. U.S.A.">
        <title>Obligate biotrophy features unraveled by the genomic analysis of rust fungi.</title>
        <authorList>
            <person name="Duplessis S."/>
            <person name="Cuomo C.A."/>
            <person name="Lin Y.-C."/>
            <person name="Aerts A."/>
            <person name="Tisserant E."/>
            <person name="Veneault-Fourrey C."/>
            <person name="Joly D.L."/>
            <person name="Hacquard S."/>
            <person name="Amselem J."/>
            <person name="Cantarel B.L."/>
            <person name="Chiu R."/>
            <person name="Coutinho P.M."/>
            <person name="Feau N."/>
            <person name="Field M."/>
            <person name="Frey P."/>
            <person name="Gelhaye E."/>
            <person name="Goldberg J."/>
            <person name="Grabherr M.G."/>
            <person name="Kodira C.D."/>
            <person name="Kohler A."/>
            <person name="Kuees U."/>
            <person name="Lindquist E.A."/>
            <person name="Lucas S.M."/>
            <person name="Mago R."/>
            <person name="Mauceli E."/>
            <person name="Morin E."/>
            <person name="Murat C."/>
            <person name="Pangilinan J.L."/>
            <person name="Park R."/>
            <person name="Pearson M."/>
            <person name="Quesneville H."/>
            <person name="Rouhier N."/>
            <person name="Sakthikumar S."/>
            <person name="Salamov A.A."/>
            <person name="Schmutz J."/>
            <person name="Selles B."/>
            <person name="Shapiro H."/>
            <person name="Tanguay P."/>
            <person name="Tuskan G.A."/>
            <person name="Henrissat B."/>
            <person name="Van de Peer Y."/>
            <person name="Rouze P."/>
            <person name="Ellis J.G."/>
            <person name="Dodds P.N."/>
            <person name="Schein J.E."/>
            <person name="Zhong S."/>
            <person name="Hamelin R.C."/>
            <person name="Grigoriev I.V."/>
            <person name="Szabo L.J."/>
            <person name="Martin F."/>
        </authorList>
    </citation>
    <scope>NUCLEOTIDE SEQUENCE [LARGE SCALE GENOMIC DNA]</scope>
    <source>
        <strain evidence="6">98AG31 / pathotype 3-4-7</strain>
    </source>
</reference>
<dbReference type="GO" id="GO:0006897">
    <property type="term" value="P:endocytosis"/>
    <property type="evidence" value="ECO:0007669"/>
    <property type="project" value="InterPro"/>
</dbReference>
<dbReference type="Pfam" id="PF03114">
    <property type="entry name" value="BAR"/>
    <property type="match status" value="1"/>
</dbReference>
<name>F4RED9_MELLP</name>
<dbReference type="GO" id="GO:0097320">
    <property type="term" value="P:plasma membrane tubulation"/>
    <property type="evidence" value="ECO:0007669"/>
    <property type="project" value="TreeGrafter"/>
</dbReference>
<evidence type="ECO:0000256" key="3">
    <source>
        <dbReference type="ARBA" id="ARBA00023212"/>
    </source>
</evidence>
<evidence type="ECO:0000256" key="1">
    <source>
        <dbReference type="ARBA" id="ARBA00004245"/>
    </source>
</evidence>
<dbReference type="PROSITE" id="PS51021">
    <property type="entry name" value="BAR"/>
    <property type="match status" value="1"/>
</dbReference>
<evidence type="ECO:0000259" key="4">
    <source>
        <dbReference type="PROSITE" id="PS51021"/>
    </source>
</evidence>
<proteinExistence type="predicted"/>
<dbReference type="FunCoup" id="F4RED9">
    <property type="interactions" value="75"/>
</dbReference>
<dbReference type="Gene3D" id="1.20.1270.60">
    <property type="entry name" value="Arfaptin homology (AH) domain/BAR domain"/>
    <property type="match status" value="1"/>
</dbReference>
<dbReference type="STRING" id="747676.F4RED9"/>